<evidence type="ECO:0000313" key="6">
    <source>
        <dbReference type="Proteomes" id="UP000527616"/>
    </source>
</evidence>
<proteinExistence type="predicted"/>
<comment type="caution">
    <text evidence="5">The sequence shown here is derived from an EMBL/GenBank/DDBJ whole genome shotgun (WGS) entry which is preliminary data.</text>
</comment>
<evidence type="ECO:0000256" key="1">
    <source>
        <dbReference type="ARBA" id="ARBA00023015"/>
    </source>
</evidence>
<dbReference type="EMBL" id="JACBZS010000001">
    <property type="protein sequence ID" value="NYI71707.1"/>
    <property type="molecule type" value="Genomic_DNA"/>
</dbReference>
<dbReference type="Proteomes" id="UP000527616">
    <property type="component" value="Unassembled WGS sequence"/>
</dbReference>
<dbReference type="Pfam" id="PF12833">
    <property type="entry name" value="HTH_18"/>
    <property type="match status" value="1"/>
</dbReference>
<keyword evidence="1" id="KW-0805">Transcription regulation</keyword>
<dbReference type="RefSeq" id="WP_179445498.1">
    <property type="nucleotide sequence ID" value="NZ_JACBZS010000001.1"/>
</dbReference>
<protein>
    <submittedName>
        <fullName evidence="5">Transcriptional regulator GlxA family with amidase domain</fullName>
    </submittedName>
</protein>
<dbReference type="InterPro" id="IPR050204">
    <property type="entry name" value="AraC_XylS_family_regulators"/>
</dbReference>
<dbReference type="Gene3D" id="1.10.10.60">
    <property type="entry name" value="Homeodomain-like"/>
    <property type="match status" value="1"/>
</dbReference>
<dbReference type="PANTHER" id="PTHR46796:SF15">
    <property type="entry name" value="BLL1074 PROTEIN"/>
    <property type="match status" value="1"/>
</dbReference>
<name>A0A7Z0ILN4_9ACTN</name>
<dbReference type="SMART" id="SM00342">
    <property type="entry name" value="HTH_ARAC"/>
    <property type="match status" value="1"/>
</dbReference>
<dbReference type="InterPro" id="IPR018060">
    <property type="entry name" value="HTH_AraC"/>
</dbReference>
<dbReference type="PANTHER" id="PTHR46796">
    <property type="entry name" value="HTH-TYPE TRANSCRIPTIONAL ACTIVATOR RHAS-RELATED"/>
    <property type="match status" value="1"/>
</dbReference>
<keyword evidence="6" id="KW-1185">Reference proteome</keyword>
<feature type="domain" description="HTH araC/xylS-type" evidence="4">
    <location>
        <begin position="66"/>
        <end position="166"/>
    </location>
</feature>
<dbReference type="AlphaFoldDB" id="A0A7Z0ILN4"/>
<organism evidence="5 6">
    <name type="scientific">Naumannella cuiyingiana</name>
    <dbReference type="NCBI Taxonomy" id="1347891"/>
    <lineage>
        <taxon>Bacteria</taxon>
        <taxon>Bacillati</taxon>
        <taxon>Actinomycetota</taxon>
        <taxon>Actinomycetes</taxon>
        <taxon>Propionibacteriales</taxon>
        <taxon>Propionibacteriaceae</taxon>
        <taxon>Naumannella</taxon>
    </lineage>
</organism>
<evidence type="ECO:0000313" key="5">
    <source>
        <dbReference type="EMBL" id="NYI71707.1"/>
    </source>
</evidence>
<sequence>MKGLRINTAWLSSIVGLHAAELTNREVALDDLFSASTVHRLIDALWGDRIDRELLGSLWPDAAVDARVDHAVTALTSQIAPSIAELADRMDLSQRHLRRLVERDTGLTPKTIHQVARLHHAIHDATVTSRAGLAQIAASNGYSDQAHLGRDAQRFSGLTPTALIERASTPASAEMF</sequence>
<dbReference type="PROSITE" id="PS00041">
    <property type="entry name" value="HTH_ARAC_FAMILY_1"/>
    <property type="match status" value="1"/>
</dbReference>
<evidence type="ECO:0000259" key="4">
    <source>
        <dbReference type="PROSITE" id="PS01124"/>
    </source>
</evidence>
<keyword evidence="2" id="KW-0238">DNA-binding</keyword>
<keyword evidence="3" id="KW-0804">Transcription</keyword>
<evidence type="ECO:0000256" key="2">
    <source>
        <dbReference type="ARBA" id="ARBA00023125"/>
    </source>
</evidence>
<dbReference type="PROSITE" id="PS01124">
    <property type="entry name" value="HTH_ARAC_FAMILY_2"/>
    <property type="match status" value="1"/>
</dbReference>
<dbReference type="GO" id="GO:0003700">
    <property type="term" value="F:DNA-binding transcription factor activity"/>
    <property type="evidence" value="ECO:0007669"/>
    <property type="project" value="InterPro"/>
</dbReference>
<dbReference type="InterPro" id="IPR018062">
    <property type="entry name" value="HTH_AraC-typ_CS"/>
</dbReference>
<gene>
    <name evidence="5" type="ORF">GGQ54_002267</name>
</gene>
<accession>A0A7Z0ILN4</accession>
<reference evidence="5 6" key="1">
    <citation type="submission" date="2020-07" db="EMBL/GenBank/DDBJ databases">
        <title>Sequencing the genomes of 1000 actinobacteria strains.</title>
        <authorList>
            <person name="Klenk H.-P."/>
        </authorList>
    </citation>
    <scope>NUCLEOTIDE SEQUENCE [LARGE SCALE GENOMIC DNA]</scope>
    <source>
        <strain evidence="5 6">DSM 103164</strain>
    </source>
</reference>
<evidence type="ECO:0000256" key="3">
    <source>
        <dbReference type="ARBA" id="ARBA00023163"/>
    </source>
</evidence>
<dbReference type="GO" id="GO:0043565">
    <property type="term" value="F:sequence-specific DNA binding"/>
    <property type="evidence" value="ECO:0007669"/>
    <property type="project" value="InterPro"/>
</dbReference>